<sequence length="134" mass="13423">MQTLPKLSFVLRHTSSDAEEVAHFCGGPSNSAAGSATEVSCKSNESGEDPTLLSLCFVKALQQTGSSSGLSATISASTVPDSSNSAAGSATEVSCKSNGSGEDPTLMSFCFVKALQQTSSSNGLSSTISASTVS</sequence>
<dbReference type="EMBL" id="CAJNOQ010018035">
    <property type="protein sequence ID" value="CAF1415882.1"/>
    <property type="molecule type" value="Genomic_DNA"/>
</dbReference>
<proteinExistence type="predicted"/>
<dbReference type="Proteomes" id="UP000663829">
    <property type="component" value="Unassembled WGS sequence"/>
</dbReference>
<name>A0A815M5H4_9BILA</name>
<evidence type="ECO:0000313" key="2">
    <source>
        <dbReference type="EMBL" id="CAF1415882.1"/>
    </source>
</evidence>
<keyword evidence="4" id="KW-1185">Reference proteome</keyword>
<reference evidence="2" key="1">
    <citation type="submission" date="2021-02" db="EMBL/GenBank/DDBJ databases">
        <authorList>
            <person name="Nowell W R."/>
        </authorList>
    </citation>
    <scope>NUCLEOTIDE SEQUENCE</scope>
</reference>
<protein>
    <submittedName>
        <fullName evidence="2">Uncharacterized protein</fullName>
    </submittedName>
</protein>
<evidence type="ECO:0000313" key="4">
    <source>
        <dbReference type="Proteomes" id="UP000663829"/>
    </source>
</evidence>
<dbReference type="Proteomes" id="UP000681722">
    <property type="component" value="Unassembled WGS sequence"/>
</dbReference>
<feature type="compositionally biased region" description="Polar residues" evidence="1">
    <location>
        <begin position="79"/>
        <end position="100"/>
    </location>
</feature>
<comment type="caution">
    <text evidence="2">The sequence shown here is derived from an EMBL/GenBank/DDBJ whole genome shotgun (WGS) entry which is preliminary data.</text>
</comment>
<gene>
    <name evidence="2" type="ORF">GPM918_LOCUS33602</name>
    <name evidence="3" type="ORF">SRO942_LOCUS34288</name>
</gene>
<organism evidence="2 4">
    <name type="scientific">Didymodactylos carnosus</name>
    <dbReference type="NCBI Taxonomy" id="1234261"/>
    <lineage>
        <taxon>Eukaryota</taxon>
        <taxon>Metazoa</taxon>
        <taxon>Spiralia</taxon>
        <taxon>Gnathifera</taxon>
        <taxon>Rotifera</taxon>
        <taxon>Eurotatoria</taxon>
        <taxon>Bdelloidea</taxon>
        <taxon>Philodinida</taxon>
        <taxon>Philodinidae</taxon>
        <taxon>Didymodactylos</taxon>
    </lineage>
</organism>
<dbReference type="EMBL" id="CAJOBC010083461">
    <property type="protein sequence ID" value="CAF4301816.1"/>
    <property type="molecule type" value="Genomic_DNA"/>
</dbReference>
<evidence type="ECO:0000313" key="3">
    <source>
        <dbReference type="EMBL" id="CAF4301816.1"/>
    </source>
</evidence>
<accession>A0A815M5H4</accession>
<evidence type="ECO:0000256" key="1">
    <source>
        <dbReference type="SAM" id="MobiDB-lite"/>
    </source>
</evidence>
<feature type="region of interest" description="Disordered" evidence="1">
    <location>
        <begin position="71"/>
        <end position="101"/>
    </location>
</feature>
<feature type="non-terminal residue" evidence="2">
    <location>
        <position position="1"/>
    </location>
</feature>
<dbReference type="AlphaFoldDB" id="A0A815M5H4"/>